<evidence type="ECO:0000313" key="4">
    <source>
        <dbReference type="RefSeq" id="XP_021851501.2"/>
    </source>
</evidence>
<gene>
    <name evidence="4" type="primary">LOC110791047</name>
</gene>
<reference evidence="4" key="2">
    <citation type="submission" date="2025-08" db="UniProtKB">
        <authorList>
            <consortium name="RefSeq"/>
        </authorList>
    </citation>
    <scope>IDENTIFICATION</scope>
    <source>
        <tissue evidence="4">Leaf</tissue>
    </source>
</reference>
<keyword evidence="1" id="KW-0862">Zinc</keyword>
<dbReference type="PANTHER" id="PTHR31286:SF99">
    <property type="entry name" value="DUF4283 DOMAIN-CONTAINING PROTEIN"/>
    <property type="match status" value="1"/>
</dbReference>
<sequence>MWLEDDEDLSDDDIAPDEVMDDPKCPVILLTKEEKKRLRKPWKFALIIKMFNSKIGYMSLMKRLKKKWNLDGGLILTDVGNDYFIALFSTMGDYNHVVTQGPWMLDDNYLTIRNWIPNFIQDNAPMRYLTAWVRIPYLSVEYFDQEFLHKVGGKIGKVMRIDRNTASTDRGQFTRLSIELDLTKPLLSKFWLKGKIWKIQYEGLRMICFSCGKIGHTGESCTANITDAEHMIEPTKNLEQEQIVPPHHG</sequence>
<evidence type="ECO:0000256" key="1">
    <source>
        <dbReference type="PROSITE-ProRule" id="PRU00047"/>
    </source>
</evidence>
<dbReference type="PANTHER" id="PTHR31286">
    <property type="entry name" value="GLYCINE-RICH CELL WALL STRUCTURAL PROTEIN 1.8-LIKE"/>
    <property type="match status" value="1"/>
</dbReference>
<feature type="domain" description="CCHC-type" evidence="2">
    <location>
        <begin position="208"/>
        <end position="221"/>
    </location>
</feature>
<dbReference type="KEGG" id="soe:110791047"/>
<reference evidence="3" key="1">
    <citation type="journal article" date="2021" name="Nat. Commun.">
        <title>Genomic analyses provide insights into spinach domestication and the genetic basis of agronomic traits.</title>
        <authorList>
            <person name="Cai X."/>
            <person name="Sun X."/>
            <person name="Xu C."/>
            <person name="Sun H."/>
            <person name="Wang X."/>
            <person name="Ge C."/>
            <person name="Zhang Z."/>
            <person name="Wang Q."/>
            <person name="Fei Z."/>
            <person name="Jiao C."/>
            <person name="Wang Q."/>
        </authorList>
    </citation>
    <scope>NUCLEOTIDE SEQUENCE [LARGE SCALE GENOMIC DNA]</scope>
    <source>
        <strain evidence="3">cv. Varoflay</strain>
    </source>
</reference>
<dbReference type="GO" id="GO:0003676">
    <property type="term" value="F:nucleic acid binding"/>
    <property type="evidence" value="ECO:0007669"/>
    <property type="project" value="InterPro"/>
</dbReference>
<keyword evidence="1" id="KW-0479">Metal-binding</keyword>
<evidence type="ECO:0000313" key="3">
    <source>
        <dbReference type="Proteomes" id="UP000813463"/>
    </source>
</evidence>
<proteinExistence type="predicted"/>
<dbReference type="InterPro" id="IPR001878">
    <property type="entry name" value="Znf_CCHC"/>
</dbReference>
<name>A0A9R0JY75_SPIOL</name>
<dbReference type="PROSITE" id="PS50158">
    <property type="entry name" value="ZF_CCHC"/>
    <property type="match status" value="1"/>
</dbReference>
<dbReference type="Proteomes" id="UP000813463">
    <property type="component" value="Chromosome 3"/>
</dbReference>
<dbReference type="AlphaFoldDB" id="A0A9R0JY75"/>
<accession>A0A9R0JY75</accession>
<dbReference type="RefSeq" id="XP_021851501.2">
    <property type="nucleotide sequence ID" value="XM_021995809.2"/>
</dbReference>
<dbReference type="GeneID" id="110791047"/>
<dbReference type="GO" id="GO:0008270">
    <property type="term" value="F:zinc ion binding"/>
    <property type="evidence" value="ECO:0007669"/>
    <property type="project" value="UniProtKB-KW"/>
</dbReference>
<keyword evidence="3" id="KW-1185">Reference proteome</keyword>
<evidence type="ECO:0000259" key="2">
    <source>
        <dbReference type="PROSITE" id="PS50158"/>
    </source>
</evidence>
<protein>
    <submittedName>
        <fullName evidence="4">Uncharacterized protein At4g02000-like</fullName>
    </submittedName>
</protein>
<dbReference type="InterPro" id="IPR025558">
    <property type="entry name" value="DUF4283"/>
</dbReference>
<dbReference type="Pfam" id="PF14111">
    <property type="entry name" value="DUF4283"/>
    <property type="match status" value="1"/>
</dbReference>
<dbReference type="InterPro" id="IPR040256">
    <property type="entry name" value="At4g02000-like"/>
</dbReference>
<organism evidence="3 4">
    <name type="scientific">Spinacia oleracea</name>
    <name type="common">Spinach</name>
    <dbReference type="NCBI Taxonomy" id="3562"/>
    <lineage>
        <taxon>Eukaryota</taxon>
        <taxon>Viridiplantae</taxon>
        <taxon>Streptophyta</taxon>
        <taxon>Embryophyta</taxon>
        <taxon>Tracheophyta</taxon>
        <taxon>Spermatophyta</taxon>
        <taxon>Magnoliopsida</taxon>
        <taxon>eudicotyledons</taxon>
        <taxon>Gunneridae</taxon>
        <taxon>Pentapetalae</taxon>
        <taxon>Caryophyllales</taxon>
        <taxon>Chenopodiaceae</taxon>
        <taxon>Chenopodioideae</taxon>
        <taxon>Anserineae</taxon>
        <taxon>Spinacia</taxon>
    </lineage>
</organism>
<keyword evidence="1" id="KW-0863">Zinc-finger</keyword>